<accession>A0A0P6W3T7</accession>
<organism evidence="4 5">
    <name type="scientific">Prosthecodimorpha hirschii</name>
    <dbReference type="NCBI Taxonomy" id="665126"/>
    <lineage>
        <taxon>Bacteria</taxon>
        <taxon>Pseudomonadati</taxon>
        <taxon>Pseudomonadota</taxon>
        <taxon>Alphaproteobacteria</taxon>
        <taxon>Hyphomicrobiales</taxon>
        <taxon>Ancalomicrobiaceae</taxon>
        <taxon>Prosthecodimorpha</taxon>
    </lineage>
</organism>
<reference evidence="4 5" key="1">
    <citation type="submission" date="2015-09" db="EMBL/GenBank/DDBJ databases">
        <authorList>
            <person name="Jackson K.R."/>
            <person name="Lunt B.L."/>
            <person name="Fisher J.N.B."/>
            <person name="Gardner A.V."/>
            <person name="Bailey M.E."/>
            <person name="Deus L.M."/>
            <person name="Earl A.S."/>
            <person name="Gibby P.D."/>
            <person name="Hartmann K.A."/>
            <person name="Liu J.E."/>
            <person name="Manci A.M."/>
            <person name="Nielsen D.A."/>
            <person name="Solomon M.B."/>
            <person name="Breakwell D.P."/>
            <person name="Burnett S.H."/>
            <person name="Grose J.H."/>
        </authorList>
    </citation>
    <scope>NUCLEOTIDE SEQUENCE [LARGE SCALE GENOMIC DNA]</scope>
    <source>
        <strain evidence="4 5">16</strain>
    </source>
</reference>
<proteinExistence type="predicted"/>
<dbReference type="Gene3D" id="3.40.630.30">
    <property type="match status" value="1"/>
</dbReference>
<dbReference type="RefSeq" id="WP_054360016.1">
    <property type="nucleotide sequence ID" value="NZ_LJYW01000001.1"/>
</dbReference>
<name>A0A0P6W3T7_9HYPH</name>
<evidence type="ECO:0008006" key="6">
    <source>
        <dbReference type="Google" id="ProtNLM"/>
    </source>
</evidence>
<protein>
    <recommendedName>
        <fullName evidence="6">N-acetyltransferase domain-containing protein</fullName>
    </recommendedName>
</protein>
<gene>
    <name evidence="4" type="ORF">ABB55_17915</name>
</gene>
<evidence type="ECO:0000313" key="5">
    <source>
        <dbReference type="Proteomes" id="UP000048984"/>
    </source>
</evidence>
<dbReference type="GO" id="GO:0016746">
    <property type="term" value="F:acyltransferase activity"/>
    <property type="evidence" value="ECO:0007669"/>
    <property type="project" value="UniProtKB-KW"/>
</dbReference>
<dbReference type="EMBL" id="LJYW01000001">
    <property type="protein sequence ID" value="KPL53852.1"/>
    <property type="molecule type" value="Genomic_DNA"/>
</dbReference>
<dbReference type="AlphaFoldDB" id="A0A0P6W3T7"/>
<dbReference type="PANTHER" id="PTHR36449">
    <property type="entry name" value="ACETYLTRANSFERASE-RELATED"/>
    <property type="match status" value="1"/>
</dbReference>
<keyword evidence="2" id="KW-0808">Transferase</keyword>
<dbReference type="PANTHER" id="PTHR36449:SF1">
    <property type="entry name" value="ACETYLTRANSFERASE"/>
    <property type="match status" value="1"/>
</dbReference>
<evidence type="ECO:0000256" key="3">
    <source>
        <dbReference type="ARBA" id="ARBA00023315"/>
    </source>
</evidence>
<reference evidence="4 5" key="2">
    <citation type="submission" date="2015-10" db="EMBL/GenBank/DDBJ databases">
        <title>Draft Genome Sequence of Prosthecomicrobium hirschii ATCC 27832.</title>
        <authorList>
            <person name="Daniel J."/>
            <person name="Givan S.A."/>
            <person name="Brun Y.V."/>
            <person name="Brown P.J."/>
        </authorList>
    </citation>
    <scope>NUCLEOTIDE SEQUENCE [LARGE SCALE GENOMIC DNA]</scope>
    <source>
        <strain evidence="4 5">16</strain>
    </source>
</reference>
<dbReference type="STRING" id="665126.ABB55_17915"/>
<dbReference type="InterPro" id="IPR016181">
    <property type="entry name" value="Acyl_CoA_acyltransferase"/>
</dbReference>
<evidence type="ECO:0000256" key="2">
    <source>
        <dbReference type="ARBA" id="ARBA00022679"/>
    </source>
</evidence>
<comment type="caution">
    <text evidence="4">The sequence shown here is derived from an EMBL/GenBank/DDBJ whole genome shotgun (WGS) entry which is preliminary data.</text>
</comment>
<dbReference type="SUPFAM" id="SSF55729">
    <property type="entry name" value="Acyl-CoA N-acyltransferases (Nat)"/>
    <property type="match status" value="1"/>
</dbReference>
<dbReference type="Proteomes" id="UP000048984">
    <property type="component" value="Unassembled WGS sequence"/>
</dbReference>
<keyword evidence="1" id="KW-1277">Toxin-antitoxin system</keyword>
<keyword evidence="5" id="KW-1185">Reference proteome</keyword>
<evidence type="ECO:0000313" key="4">
    <source>
        <dbReference type="EMBL" id="KPL53852.1"/>
    </source>
</evidence>
<sequence>MSPGPADGPYRIEPLDPERHDRSAFSCGVVQVDNYFKKTANKLARANNTRVYVLSAPSGDVIGFYAINAHAVAYADLPASYARNRPAHGLIPAAFIAMIGRDERYRGGGFGGLLLADALKRIARAADELGIAVVLLDVLDCGQPERVAQRKALYAAFGFQPLAAQPLRMVLPIHVVRTLLADIEPAPAAL</sequence>
<keyword evidence="3" id="KW-0012">Acyltransferase</keyword>
<evidence type="ECO:0000256" key="1">
    <source>
        <dbReference type="ARBA" id="ARBA00022649"/>
    </source>
</evidence>